<comment type="caution">
    <text evidence="2">The sequence shown here is derived from an EMBL/GenBank/DDBJ whole genome shotgun (WGS) entry which is preliminary data.</text>
</comment>
<name>A0A822VDV4_AGRTU</name>
<organism evidence="2 3">
    <name type="scientific">Agrobacterium tumefaciens str. B6</name>
    <dbReference type="NCBI Taxonomy" id="1183423"/>
    <lineage>
        <taxon>Bacteria</taxon>
        <taxon>Pseudomonadati</taxon>
        <taxon>Pseudomonadota</taxon>
        <taxon>Alphaproteobacteria</taxon>
        <taxon>Hyphomicrobiales</taxon>
        <taxon>Rhizobiaceae</taxon>
        <taxon>Rhizobium/Agrobacterium group</taxon>
        <taxon>Agrobacterium</taxon>
        <taxon>Agrobacterium tumefaciens complex</taxon>
    </lineage>
</organism>
<dbReference type="RefSeq" id="WP_139786549.1">
    <property type="nucleotide sequence ID" value="NZ_LT009760.1"/>
</dbReference>
<dbReference type="Proteomes" id="UP000192074">
    <property type="component" value="Unassembled WGS sequence"/>
</dbReference>
<evidence type="ECO:0000313" key="3">
    <source>
        <dbReference type="Proteomes" id="UP000192074"/>
    </source>
</evidence>
<keyword evidence="1" id="KW-0812">Transmembrane</keyword>
<dbReference type="AlphaFoldDB" id="A0A822VDV4"/>
<protein>
    <submittedName>
        <fullName evidence="2">Uncharacterized protein</fullName>
    </submittedName>
</protein>
<gene>
    <name evidence="2" type="ORF">AGR4A_pAt30139</name>
</gene>
<evidence type="ECO:0000256" key="1">
    <source>
        <dbReference type="SAM" id="Phobius"/>
    </source>
</evidence>
<keyword evidence="1" id="KW-1133">Transmembrane helix</keyword>
<proteinExistence type="predicted"/>
<sequence length="238" mass="25578">MSSYLEDDIISPRETSNGGVVRAERVWQHRHDLEIQMIPKRRYNRLTSLALGVSSLVLGTICMFAYSDLGPTYVTVPEKAMASNPGGPETVSVPTALRDIVDTAPLLKPVSETQFASQPYAVIPTKRPVIEPVKSGRVEKVNYAAATKNSIQVTRYDRCDPACDTRDPLVVGSIPPGGHAMPSTIPAERTDAERPSQAVEIGAAVVNGAGFVLVQTAALPFTTLKFGRDAAMGMAKLD</sequence>
<accession>A0A822VDV4</accession>
<feature type="transmembrane region" description="Helical" evidence="1">
    <location>
        <begin position="46"/>
        <end position="66"/>
    </location>
</feature>
<dbReference type="EMBL" id="FCNL01000042">
    <property type="protein sequence ID" value="CVI25324.1"/>
    <property type="molecule type" value="Genomic_DNA"/>
</dbReference>
<evidence type="ECO:0000313" key="2">
    <source>
        <dbReference type="EMBL" id="CVI25324.1"/>
    </source>
</evidence>
<reference evidence="2 3" key="1">
    <citation type="submission" date="2016-01" db="EMBL/GenBank/DDBJ databases">
        <authorList>
            <person name="Regsiter A."/>
            <person name="william w."/>
        </authorList>
    </citation>
    <scope>NUCLEOTIDE SEQUENCE [LARGE SCALE GENOMIC DNA]</scope>
    <source>
        <strain evidence="2 3">B6</strain>
    </source>
</reference>
<keyword evidence="1" id="KW-0472">Membrane</keyword>